<keyword evidence="3" id="KW-1185">Reference proteome</keyword>
<evidence type="ECO:0000313" key="3">
    <source>
        <dbReference type="Proteomes" id="UP000249619"/>
    </source>
</evidence>
<gene>
    <name evidence="2" type="ORF">DDE83_009075</name>
</gene>
<protein>
    <submittedName>
        <fullName evidence="2">Uncharacterized protein</fullName>
    </submittedName>
</protein>
<feature type="region of interest" description="Disordered" evidence="1">
    <location>
        <begin position="150"/>
        <end position="182"/>
    </location>
</feature>
<name>A0A364MRL0_STELY</name>
<feature type="compositionally biased region" description="Basic and acidic residues" evidence="1">
    <location>
        <begin position="451"/>
        <end position="463"/>
    </location>
</feature>
<accession>A0A364MRL0</accession>
<comment type="caution">
    <text evidence="2">The sequence shown here is derived from an EMBL/GenBank/DDBJ whole genome shotgun (WGS) entry which is preliminary data.</text>
</comment>
<reference evidence="3" key="1">
    <citation type="submission" date="2018-05" db="EMBL/GenBank/DDBJ databases">
        <title>Draft genome sequence of Stemphylium lycopersici strain CIDEFI 213.</title>
        <authorList>
            <person name="Medina R."/>
            <person name="Franco M.E.E."/>
            <person name="Lucentini C.G."/>
            <person name="Saparrat M.C.N."/>
            <person name="Balatti P.A."/>
        </authorList>
    </citation>
    <scope>NUCLEOTIDE SEQUENCE [LARGE SCALE GENOMIC DNA]</scope>
    <source>
        <strain evidence="3">CIDEFI 213</strain>
    </source>
</reference>
<feature type="compositionally biased region" description="Basic and acidic residues" evidence="1">
    <location>
        <begin position="159"/>
        <end position="172"/>
    </location>
</feature>
<feature type="region of interest" description="Disordered" evidence="1">
    <location>
        <begin position="451"/>
        <end position="472"/>
    </location>
</feature>
<evidence type="ECO:0000313" key="2">
    <source>
        <dbReference type="EMBL" id="RAR00624.1"/>
    </source>
</evidence>
<sequence>MNPSTRSYIAQPPELPSTARVQYDQNQESSTDSAPTSLFEQSSSRKSSFDSATSTLYHDRLHQQLRRHHLDQKEKMTTFYYYSEDGTITPSMLDPKAQDFTRGLPYITSHGQKEDIVGAYLARCEMAYPTAAGHVFHRYPGSLYQQWSHPSNNPVNPHPMERSHWPNDEHESSGYPSSPKTESASTLGFAGWASHSGMAHPYPNPEDIRHTHTLHSLLPYLQPERKLNALNGPIIDIVEQDTGVTFAYQVPKKLLVLFLGRKVVNKFIRTTHREDDQRWTGAPTCQEMNLPCGISSKSAIRVLISWMIRACQYHTMGTMKQIRVPKNTFVACSLAQTMELFNLHKDALRVDHYIAQTHFVRPIFTMELETLWNCLGEESRYVYAAIKVVGKRLQQYEASKNEVISGIDDHMYALLKEYPELEARMRDLELNERHRPSFSTDWTKKLDSKAQKAERSKFHRSDSGESSSSSKRFRDYWPKKDINKSPSPVDVDDATRRIGVLRIVSEDTKQPEFYRARTAEPNYAGCNNVSCNDEKRTEW</sequence>
<feature type="compositionally biased region" description="Polar residues" evidence="1">
    <location>
        <begin position="19"/>
        <end position="46"/>
    </location>
</feature>
<evidence type="ECO:0000256" key="1">
    <source>
        <dbReference type="SAM" id="MobiDB-lite"/>
    </source>
</evidence>
<organism evidence="2 3">
    <name type="scientific">Stemphylium lycopersici</name>
    <name type="common">Tomato gray leaf spot disease fungus</name>
    <name type="synonym">Thyrospora lycopersici</name>
    <dbReference type="NCBI Taxonomy" id="183478"/>
    <lineage>
        <taxon>Eukaryota</taxon>
        <taxon>Fungi</taxon>
        <taxon>Dikarya</taxon>
        <taxon>Ascomycota</taxon>
        <taxon>Pezizomycotina</taxon>
        <taxon>Dothideomycetes</taxon>
        <taxon>Pleosporomycetidae</taxon>
        <taxon>Pleosporales</taxon>
        <taxon>Pleosporineae</taxon>
        <taxon>Pleosporaceae</taxon>
        <taxon>Stemphylium</taxon>
    </lineage>
</organism>
<feature type="region of interest" description="Disordered" evidence="1">
    <location>
        <begin position="1"/>
        <end position="46"/>
    </location>
</feature>
<dbReference type="Proteomes" id="UP000249619">
    <property type="component" value="Unassembled WGS sequence"/>
</dbReference>
<proteinExistence type="predicted"/>
<dbReference type="EMBL" id="QGDH01000343">
    <property type="protein sequence ID" value="RAR00624.1"/>
    <property type="molecule type" value="Genomic_DNA"/>
</dbReference>
<dbReference type="AlphaFoldDB" id="A0A364MRL0"/>